<accession>X1AN16</accession>
<dbReference type="Pfam" id="PF16347">
    <property type="entry name" value="SGSH_C"/>
    <property type="match status" value="1"/>
</dbReference>
<dbReference type="InterPro" id="IPR051849">
    <property type="entry name" value="GAG-degrading_sulfatase"/>
</dbReference>
<organism evidence="2">
    <name type="scientific">marine sediment metagenome</name>
    <dbReference type="NCBI Taxonomy" id="412755"/>
    <lineage>
        <taxon>unclassified sequences</taxon>
        <taxon>metagenomes</taxon>
        <taxon>ecological metagenomes</taxon>
    </lineage>
</organism>
<dbReference type="InterPro" id="IPR017850">
    <property type="entry name" value="Alkaline_phosphatase_core_sf"/>
</dbReference>
<evidence type="ECO:0000313" key="2">
    <source>
        <dbReference type="EMBL" id="GAG84105.1"/>
    </source>
</evidence>
<feature type="domain" description="N-sulphoglucosamine sulphohydrolase C-terminal" evidence="1">
    <location>
        <begin position="100"/>
        <end position="242"/>
    </location>
</feature>
<dbReference type="Gene3D" id="3.40.720.10">
    <property type="entry name" value="Alkaline Phosphatase, subunit A"/>
    <property type="match status" value="1"/>
</dbReference>
<name>X1AN16_9ZZZZ</name>
<evidence type="ECO:0000259" key="1">
    <source>
        <dbReference type="Pfam" id="PF16347"/>
    </source>
</evidence>
<protein>
    <recommendedName>
        <fullName evidence="1">N-sulphoglucosamine sulphohydrolase C-terminal domain-containing protein</fullName>
    </recommendedName>
</protein>
<sequence length="258" mass="29775">MYKPEDIILPNSFKDKHETSSQLNKDHYENLLNTEGTQNEIFPKPKNLTELEAKRVIAASYGMEKMIDDAIGEILETLEKTGLAKNTIIIFTTDHGDLGGEHKFFFKGPFLYNGLINIPFIIKIPNGLKNKESTSLASSIDIPETILELAGLVIPKFLQGKSMVPILENPDEKINEDILVEMDDEYINEKTRTLITDEWKMTIFKDYVELFNRKEDPDDLNNLWDDESLNYVKLDLILKLMRKNLNFSETHVNRDCQF</sequence>
<dbReference type="EMBL" id="BART01010026">
    <property type="protein sequence ID" value="GAG84105.1"/>
    <property type="molecule type" value="Genomic_DNA"/>
</dbReference>
<dbReference type="GO" id="GO:0015024">
    <property type="term" value="F:glucuronate-2-sulfatase activity"/>
    <property type="evidence" value="ECO:0007669"/>
    <property type="project" value="TreeGrafter"/>
</dbReference>
<dbReference type="AlphaFoldDB" id="X1AN16"/>
<comment type="caution">
    <text evidence="2">The sequence shown here is derived from an EMBL/GenBank/DDBJ whole genome shotgun (WGS) entry which is preliminary data.</text>
</comment>
<reference evidence="2" key="1">
    <citation type="journal article" date="2014" name="Front. Microbiol.">
        <title>High frequency of phylogenetically diverse reductive dehalogenase-homologous genes in deep subseafloor sedimentary metagenomes.</title>
        <authorList>
            <person name="Kawai M."/>
            <person name="Futagami T."/>
            <person name="Toyoda A."/>
            <person name="Takaki Y."/>
            <person name="Nishi S."/>
            <person name="Hori S."/>
            <person name="Arai W."/>
            <person name="Tsubouchi T."/>
            <person name="Morono Y."/>
            <person name="Uchiyama I."/>
            <person name="Ito T."/>
            <person name="Fujiyama A."/>
            <person name="Inagaki F."/>
            <person name="Takami H."/>
        </authorList>
    </citation>
    <scope>NUCLEOTIDE SEQUENCE</scope>
    <source>
        <strain evidence="2">Expedition CK06-06</strain>
    </source>
</reference>
<dbReference type="InterPro" id="IPR032506">
    <property type="entry name" value="SGSH_C"/>
</dbReference>
<dbReference type="PANTHER" id="PTHR46615">
    <property type="entry name" value="ARYLSULFATASE K"/>
    <property type="match status" value="1"/>
</dbReference>
<proteinExistence type="predicted"/>
<dbReference type="SUPFAM" id="SSF53649">
    <property type="entry name" value="Alkaline phosphatase-like"/>
    <property type="match status" value="1"/>
</dbReference>
<dbReference type="PANTHER" id="PTHR46615:SF1">
    <property type="entry name" value="ARYLSULFATASE K"/>
    <property type="match status" value="1"/>
</dbReference>
<gene>
    <name evidence="2" type="ORF">S01H4_21997</name>
</gene>
<dbReference type="GO" id="GO:0004065">
    <property type="term" value="F:arylsulfatase activity"/>
    <property type="evidence" value="ECO:0007669"/>
    <property type="project" value="TreeGrafter"/>
</dbReference>